<dbReference type="PANTHER" id="PTHR44591">
    <property type="entry name" value="STRESS RESPONSE REGULATOR PROTEIN 1"/>
    <property type="match status" value="1"/>
</dbReference>
<dbReference type="OrthoDB" id="9788090at2"/>
<organism evidence="4 5">
    <name type="scientific">Chondromyces apiculatus DSM 436</name>
    <dbReference type="NCBI Taxonomy" id="1192034"/>
    <lineage>
        <taxon>Bacteria</taxon>
        <taxon>Pseudomonadati</taxon>
        <taxon>Myxococcota</taxon>
        <taxon>Polyangia</taxon>
        <taxon>Polyangiales</taxon>
        <taxon>Polyangiaceae</taxon>
        <taxon>Chondromyces</taxon>
    </lineage>
</organism>
<dbReference type="GO" id="GO:0009307">
    <property type="term" value="P:DNA restriction-modification system"/>
    <property type="evidence" value="ECO:0007669"/>
    <property type="project" value="InterPro"/>
</dbReference>
<accession>A0A017THU9</accession>
<dbReference type="Gene3D" id="3.40.50.2300">
    <property type="match status" value="1"/>
</dbReference>
<dbReference type="STRING" id="1192034.CAP_2690"/>
<dbReference type="SMART" id="SM00448">
    <property type="entry name" value="REC"/>
    <property type="match status" value="1"/>
</dbReference>
<dbReference type="PROSITE" id="PS50110">
    <property type="entry name" value="RESPONSE_REGULATORY"/>
    <property type="match status" value="1"/>
</dbReference>
<keyword evidence="1 2" id="KW-0597">Phosphoprotein</keyword>
<name>A0A017THU9_9BACT</name>
<dbReference type="GO" id="GO:0000160">
    <property type="term" value="P:phosphorelay signal transduction system"/>
    <property type="evidence" value="ECO:0007669"/>
    <property type="project" value="InterPro"/>
</dbReference>
<evidence type="ECO:0000256" key="1">
    <source>
        <dbReference type="ARBA" id="ARBA00022553"/>
    </source>
</evidence>
<dbReference type="SUPFAM" id="SSF52172">
    <property type="entry name" value="CheY-like"/>
    <property type="match status" value="1"/>
</dbReference>
<feature type="modified residue" description="4-aspartylphosphate" evidence="2">
    <location>
        <position position="55"/>
    </location>
</feature>
<evidence type="ECO:0000313" key="4">
    <source>
        <dbReference type="EMBL" id="EYF08829.1"/>
    </source>
</evidence>
<dbReference type="GO" id="GO:0004519">
    <property type="term" value="F:endonuclease activity"/>
    <property type="evidence" value="ECO:0007669"/>
    <property type="project" value="InterPro"/>
</dbReference>
<dbReference type="RefSeq" id="WP_044235064.1">
    <property type="nucleotide sequence ID" value="NZ_ASRX01000002.1"/>
</dbReference>
<dbReference type="eggNOG" id="COG2204">
    <property type="taxonomic scope" value="Bacteria"/>
</dbReference>
<dbReference type="InterPro" id="IPR001789">
    <property type="entry name" value="Sig_transdc_resp-reg_receiver"/>
</dbReference>
<gene>
    <name evidence="4" type="ORF">CAP_2690</name>
</gene>
<dbReference type="PANTHER" id="PTHR44591:SF25">
    <property type="entry name" value="CHEMOTAXIS TWO-COMPONENT RESPONSE REGULATOR"/>
    <property type="match status" value="1"/>
</dbReference>
<sequence length="313" mass="35294">MSGYGRILIVDDDPAFLEAYNDLLSDAGYRVVTATTHADALRLLDKPGWSIVLVDQKLQGPGGPDLGLDLITQARQRAPGAKVLLVTAYASKEAIERAFREGAYDYLEKTSVFGTMLQVKVRNAMEAVRERWLGTLDPDGTERAIQSTWEEVQTEQDRNRKGVLLEQLVALIFRTIPGFERLDLRLRNDIEELDLLVQNSSLDPFWQKESPYLLVECKNWSKHVGTKELRDLWGKLDGRYDRCRLALFIAPGGFAETVQTQQLQRARENKLVILIGPGDLDELVRRKDRSEVLKEMHRRAVVATVEGSGSEGS</sequence>
<dbReference type="Proteomes" id="UP000019678">
    <property type="component" value="Unassembled WGS sequence"/>
</dbReference>
<dbReference type="GO" id="GO:0003677">
    <property type="term" value="F:DNA binding"/>
    <property type="evidence" value="ECO:0007669"/>
    <property type="project" value="InterPro"/>
</dbReference>
<protein>
    <submittedName>
        <fullName evidence="4">Sigma-54 dependent transcriptional regulator</fullName>
    </submittedName>
</protein>
<dbReference type="EMBL" id="ASRX01000002">
    <property type="protein sequence ID" value="EYF08829.1"/>
    <property type="molecule type" value="Genomic_DNA"/>
</dbReference>
<feature type="domain" description="Response regulatory" evidence="3">
    <location>
        <begin position="6"/>
        <end position="124"/>
    </location>
</feature>
<keyword evidence="5" id="KW-1185">Reference proteome</keyword>
<dbReference type="Pfam" id="PF00072">
    <property type="entry name" value="Response_reg"/>
    <property type="match status" value="1"/>
</dbReference>
<dbReference type="Pfam" id="PF04471">
    <property type="entry name" value="Mrr_cat"/>
    <property type="match status" value="1"/>
</dbReference>
<comment type="caution">
    <text evidence="4">The sequence shown here is derived from an EMBL/GenBank/DDBJ whole genome shotgun (WGS) entry which is preliminary data.</text>
</comment>
<evidence type="ECO:0000259" key="3">
    <source>
        <dbReference type="PROSITE" id="PS50110"/>
    </source>
</evidence>
<dbReference type="InterPro" id="IPR011006">
    <property type="entry name" value="CheY-like_superfamily"/>
</dbReference>
<evidence type="ECO:0000256" key="2">
    <source>
        <dbReference type="PROSITE-ProRule" id="PRU00169"/>
    </source>
</evidence>
<dbReference type="CDD" id="cd00156">
    <property type="entry name" value="REC"/>
    <property type="match status" value="1"/>
</dbReference>
<dbReference type="InterPro" id="IPR007560">
    <property type="entry name" value="Restrct_endonuc_IV_Mrr"/>
</dbReference>
<proteinExistence type="predicted"/>
<dbReference type="InterPro" id="IPR050595">
    <property type="entry name" value="Bact_response_regulator"/>
</dbReference>
<dbReference type="AlphaFoldDB" id="A0A017THU9"/>
<evidence type="ECO:0000313" key="5">
    <source>
        <dbReference type="Proteomes" id="UP000019678"/>
    </source>
</evidence>
<reference evidence="4 5" key="1">
    <citation type="submission" date="2013-05" db="EMBL/GenBank/DDBJ databases">
        <title>Genome assembly of Chondromyces apiculatus DSM 436.</title>
        <authorList>
            <person name="Sharma G."/>
            <person name="Khatri I."/>
            <person name="Kaur C."/>
            <person name="Mayilraj S."/>
            <person name="Subramanian S."/>
        </authorList>
    </citation>
    <scope>NUCLEOTIDE SEQUENCE [LARGE SCALE GENOMIC DNA]</scope>
    <source>
        <strain evidence="4 5">DSM 436</strain>
    </source>
</reference>